<organism evidence="2 3">
    <name type="scientific">Pristionchus mayeri</name>
    <dbReference type="NCBI Taxonomy" id="1317129"/>
    <lineage>
        <taxon>Eukaryota</taxon>
        <taxon>Metazoa</taxon>
        <taxon>Ecdysozoa</taxon>
        <taxon>Nematoda</taxon>
        <taxon>Chromadorea</taxon>
        <taxon>Rhabditida</taxon>
        <taxon>Rhabditina</taxon>
        <taxon>Diplogasteromorpha</taxon>
        <taxon>Diplogasteroidea</taxon>
        <taxon>Neodiplogasteridae</taxon>
        <taxon>Pristionchus</taxon>
    </lineage>
</organism>
<evidence type="ECO:0000313" key="1">
    <source>
        <dbReference type="EMBL" id="GMR44153.1"/>
    </source>
</evidence>
<evidence type="ECO:0000313" key="2">
    <source>
        <dbReference type="EMBL" id="GMR44155.1"/>
    </source>
</evidence>
<gene>
    <name evidence="1" type="ORF">PMAYCL1PPCAC_14348</name>
    <name evidence="2" type="ORF">PMAYCL1PPCAC_14350</name>
</gene>
<keyword evidence="3" id="KW-1185">Reference proteome</keyword>
<dbReference type="EMBL" id="BTRK01000003">
    <property type="protein sequence ID" value="GMR44153.1"/>
    <property type="molecule type" value="Genomic_DNA"/>
</dbReference>
<sequence>HILFGVHIPQLVLRIVQHRDYVRLLLVKHRFGNGEWRELGIPVRGIKETQADGRVRFILVADHAGLTGDGIGSNCVRD</sequence>
<proteinExistence type="predicted"/>
<dbReference type="AlphaFoldDB" id="A0AAN4ZUF0"/>
<name>A0AAN4ZUF0_9BILA</name>
<reference evidence="2" key="2">
    <citation type="submission" date="2023-06" db="EMBL/GenBank/DDBJ databases">
        <title>Genome assembly of Pristionchus species.</title>
        <authorList>
            <person name="Yoshida K."/>
            <person name="Sommer R.J."/>
        </authorList>
    </citation>
    <scope>NUCLEOTIDE SEQUENCE</scope>
    <source>
        <strain evidence="2 3">RS5460</strain>
    </source>
</reference>
<dbReference type="Proteomes" id="UP001328107">
    <property type="component" value="Unassembled WGS sequence"/>
</dbReference>
<dbReference type="EMBL" id="BTRK01000003">
    <property type="protein sequence ID" value="GMR44155.1"/>
    <property type="molecule type" value="Genomic_DNA"/>
</dbReference>
<feature type="non-terminal residue" evidence="2">
    <location>
        <position position="78"/>
    </location>
</feature>
<accession>A0AAN4ZUF0</accession>
<evidence type="ECO:0000313" key="3">
    <source>
        <dbReference type="Proteomes" id="UP001328107"/>
    </source>
</evidence>
<feature type="non-terminal residue" evidence="2">
    <location>
        <position position="1"/>
    </location>
</feature>
<reference evidence="3" key="1">
    <citation type="submission" date="2022-10" db="EMBL/GenBank/DDBJ databases">
        <title>Genome assembly of Pristionchus species.</title>
        <authorList>
            <person name="Yoshida K."/>
            <person name="Sommer R.J."/>
        </authorList>
    </citation>
    <scope>NUCLEOTIDE SEQUENCE [LARGE SCALE GENOMIC DNA]</scope>
    <source>
        <strain evidence="3">RS5460</strain>
    </source>
</reference>
<comment type="caution">
    <text evidence="2">The sequence shown here is derived from an EMBL/GenBank/DDBJ whole genome shotgun (WGS) entry which is preliminary data.</text>
</comment>
<protein>
    <submittedName>
        <fullName evidence="2">Uncharacterized protein</fullName>
    </submittedName>
</protein>